<protein>
    <submittedName>
        <fullName evidence="9">Major Facilitator Superfamily protein</fullName>
    </submittedName>
</protein>
<feature type="compositionally biased region" description="Polar residues" evidence="6">
    <location>
        <begin position="194"/>
        <end position="205"/>
    </location>
</feature>
<keyword evidence="5 7" id="KW-0472">Membrane</keyword>
<dbReference type="Gene3D" id="1.20.1250.20">
    <property type="entry name" value="MFS general substrate transporter like domains"/>
    <property type="match status" value="1"/>
</dbReference>
<feature type="transmembrane region" description="Helical" evidence="7">
    <location>
        <begin position="78"/>
        <end position="96"/>
    </location>
</feature>
<evidence type="ECO:0000256" key="1">
    <source>
        <dbReference type="ARBA" id="ARBA00004651"/>
    </source>
</evidence>
<accession>A0A1I6NX50</accession>
<feature type="compositionally biased region" description="Basic and acidic residues" evidence="6">
    <location>
        <begin position="233"/>
        <end position="242"/>
    </location>
</feature>
<evidence type="ECO:0000256" key="7">
    <source>
        <dbReference type="SAM" id="Phobius"/>
    </source>
</evidence>
<keyword evidence="4 7" id="KW-1133">Transmembrane helix</keyword>
<feature type="transmembrane region" description="Helical" evidence="7">
    <location>
        <begin position="302"/>
        <end position="324"/>
    </location>
</feature>
<name>A0A1I6NX50_9EURY</name>
<reference evidence="10" key="1">
    <citation type="submission" date="2016-10" db="EMBL/GenBank/DDBJ databases">
        <authorList>
            <person name="Varghese N."/>
            <person name="Submissions S."/>
        </authorList>
    </citation>
    <scope>NUCLEOTIDE SEQUENCE [LARGE SCALE GENOMIC DNA]</scope>
    <source>
        <strain evidence="10">DSM 22427</strain>
    </source>
</reference>
<evidence type="ECO:0000313" key="10">
    <source>
        <dbReference type="Proteomes" id="UP000199199"/>
    </source>
</evidence>
<evidence type="ECO:0000259" key="8">
    <source>
        <dbReference type="PROSITE" id="PS50850"/>
    </source>
</evidence>
<keyword evidence="2" id="KW-1003">Cell membrane</keyword>
<feature type="transmembrane region" description="Helical" evidence="7">
    <location>
        <begin position="367"/>
        <end position="383"/>
    </location>
</feature>
<dbReference type="EMBL" id="FOZS01000001">
    <property type="protein sequence ID" value="SFS32470.1"/>
    <property type="molecule type" value="Genomic_DNA"/>
</dbReference>
<evidence type="ECO:0000256" key="5">
    <source>
        <dbReference type="ARBA" id="ARBA00023136"/>
    </source>
</evidence>
<evidence type="ECO:0000256" key="2">
    <source>
        <dbReference type="ARBA" id="ARBA00022475"/>
    </source>
</evidence>
<proteinExistence type="predicted"/>
<comment type="subcellular location">
    <subcellularLocation>
        <location evidence="1">Cell membrane</location>
        <topology evidence="1">Multi-pass membrane protein</topology>
    </subcellularLocation>
</comment>
<organism evidence="9 10">
    <name type="scientific">Halostagnicola kamekurae</name>
    <dbReference type="NCBI Taxonomy" id="619731"/>
    <lineage>
        <taxon>Archaea</taxon>
        <taxon>Methanobacteriati</taxon>
        <taxon>Methanobacteriota</taxon>
        <taxon>Stenosarchaea group</taxon>
        <taxon>Halobacteria</taxon>
        <taxon>Halobacteriales</taxon>
        <taxon>Natrialbaceae</taxon>
        <taxon>Halostagnicola</taxon>
    </lineage>
</organism>
<dbReference type="InterPro" id="IPR011701">
    <property type="entry name" value="MFS"/>
</dbReference>
<feature type="region of interest" description="Disordered" evidence="6">
    <location>
        <begin position="194"/>
        <end position="249"/>
    </location>
</feature>
<feature type="transmembrane region" description="Helical" evidence="7">
    <location>
        <begin position="336"/>
        <end position="361"/>
    </location>
</feature>
<feature type="domain" description="Major facilitator superfamily (MFS) profile" evidence="8">
    <location>
        <begin position="11"/>
        <end position="456"/>
    </location>
</feature>
<feature type="transmembrane region" description="Helical" evidence="7">
    <location>
        <begin position="431"/>
        <end position="454"/>
    </location>
</feature>
<dbReference type="InterPro" id="IPR020846">
    <property type="entry name" value="MFS_dom"/>
</dbReference>
<dbReference type="GO" id="GO:0022857">
    <property type="term" value="F:transmembrane transporter activity"/>
    <property type="evidence" value="ECO:0007669"/>
    <property type="project" value="InterPro"/>
</dbReference>
<dbReference type="PROSITE" id="PS50850">
    <property type="entry name" value="MFS"/>
    <property type="match status" value="1"/>
</dbReference>
<feature type="transmembrane region" description="Helical" evidence="7">
    <location>
        <begin position="136"/>
        <end position="159"/>
    </location>
</feature>
<evidence type="ECO:0000313" key="9">
    <source>
        <dbReference type="EMBL" id="SFS32470.1"/>
    </source>
</evidence>
<dbReference type="Proteomes" id="UP000199199">
    <property type="component" value="Unassembled WGS sequence"/>
</dbReference>
<dbReference type="AlphaFoldDB" id="A0A1I6NX50"/>
<feature type="transmembrane region" description="Helical" evidence="7">
    <location>
        <begin position="165"/>
        <end position="184"/>
    </location>
</feature>
<sequence length="456" mass="47312">MEESDTLKSDPKLYAILGLAGAGVLASTLVSPALPGVASKFDLTEARVGMVMTAFFLTAVVAIPIVGIVTDVWGRRRVFLGSLLVYGAAGTLIGFVDTFAVVLLLRAVQGCAFPGLLPMAITLIGDHYDGAVATTAQGYLTSITGFGGIVSPLAAGVLVDISWRLPFWLYGISFVAFVLCYWWLPEPTASHTDQKSTALESTAGPNPTPGANRPAVPNPAPERSEPATPGSTPDHEQVREPGDANAGGNTSVLTARVSAWIARLSEMVREVEDALTSEARTVIAAVIALFFVRYALFTFMPLYAVTVLGASEFIGGVAVAVLGLGRFVAAPYAGRLATWISRPTVLVSSLLCFGAGTWALLLTTDPWAVIVILGLTSVGDGLFDPIANDIVTMSAPAAVRGRIVSVLEVGKTGAIAVSPAAFGLLLSASSYTILFLTGGALMAATAGTVGFVLFDD</sequence>
<evidence type="ECO:0000256" key="6">
    <source>
        <dbReference type="SAM" id="MobiDB-lite"/>
    </source>
</evidence>
<dbReference type="PANTHER" id="PTHR43124">
    <property type="entry name" value="PURINE EFFLUX PUMP PBUE"/>
    <property type="match status" value="1"/>
</dbReference>
<keyword evidence="3 7" id="KW-0812">Transmembrane</keyword>
<feature type="transmembrane region" description="Helical" evidence="7">
    <location>
        <begin position="12"/>
        <end position="34"/>
    </location>
</feature>
<dbReference type="InterPro" id="IPR050189">
    <property type="entry name" value="MFS_Efflux_Transporters"/>
</dbReference>
<dbReference type="PANTHER" id="PTHR43124:SF3">
    <property type="entry name" value="CHLORAMPHENICOL EFFLUX PUMP RV0191"/>
    <property type="match status" value="1"/>
</dbReference>
<dbReference type="InterPro" id="IPR036259">
    <property type="entry name" value="MFS_trans_sf"/>
</dbReference>
<dbReference type="RefSeq" id="WP_092900323.1">
    <property type="nucleotide sequence ID" value="NZ_FOZS01000001.1"/>
</dbReference>
<evidence type="ECO:0000256" key="3">
    <source>
        <dbReference type="ARBA" id="ARBA00022692"/>
    </source>
</evidence>
<evidence type="ECO:0000256" key="4">
    <source>
        <dbReference type="ARBA" id="ARBA00022989"/>
    </source>
</evidence>
<dbReference type="GO" id="GO:0005886">
    <property type="term" value="C:plasma membrane"/>
    <property type="evidence" value="ECO:0007669"/>
    <property type="project" value="UniProtKB-SubCell"/>
</dbReference>
<feature type="transmembrane region" description="Helical" evidence="7">
    <location>
        <begin position="279"/>
        <end position="296"/>
    </location>
</feature>
<dbReference type="Pfam" id="PF07690">
    <property type="entry name" value="MFS_1"/>
    <property type="match status" value="1"/>
</dbReference>
<feature type="transmembrane region" description="Helical" evidence="7">
    <location>
        <begin position="46"/>
        <end position="66"/>
    </location>
</feature>
<dbReference type="SUPFAM" id="SSF103473">
    <property type="entry name" value="MFS general substrate transporter"/>
    <property type="match status" value="1"/>
</dbReference>
<dbReference type="OrthoDB" id="117970at2157"/>
<gene>
    <name evidence="9" type="ORF">SAMN04488556_0170</name>
</gene>
<keyword evidence="10" id="KW-1185">Reference proteome</keyword>